<gene>
    <name evidence="1" type="ORF">PITCH_A2030052</name>
</gene>
<proteinExistence type="predicted"/>
<reference evidence="1" key="1">
    <citation type="submission" date="2018-01" db="EMBL/GenBank/DDBJ databases">
        <authorList>
            <person name="Regsiter A."/>
            <person name="William W."/>
        </authorList>
    </citation>
    <scope>NUCLEOTIDE SEQUENCE</scope>
    <source>
        <strain evidence="1">TRIP AH-1</strain>
    </source>
</reference>
<dbReference type="EMBL" id="OJIN01000117">
    <property type="protein sequence ID" value="SPD73908.1"/>
    <property type="molecule type" value="Genomic_DNA"/>
</dbReference>
<sequence>MPLIFGYYSLKTDSGRPERRPALDVPYANRPDLFDLFVLQIGRYMITL</sequence>
<organism evidence="1">
    <name type="scientific">uncultured Desulfobacterium sp</name>
    <dbReference type="NCBI Taxonomy" id="201089"/>
    <lineage>
        <taxon>Bacteria</taxon>
        <taxon>Pseudomonadati</taxon>
        <taxon>Thermodesulfobacteriota</taxon>
        <taxon>Desulfobacteria</taxon>
        <taxon>Desulfobacterales</taxon>
        <taxon>Desulfobacteriaceae</taxon>
        <taxon>Desulfobacterium</taxon>
        <taxon>environmental samples</taxon>
    </lineage>
</organism>
<evidence type="ECO:0000313" key="1">
    <source>
        <dbReference type="EMBL" id="SPD73908.1"/>
    </source>
</evidence>
<dbReference type="AlphaFoldDB" id="A0A445MWR7"/>
<accession>A0A445MWR7</accession>
<protein>
    <submittedName>
        <fullName evidence="1">Uncharacterized protein</fullName>
    </submittedName>
</protein>
<name>A0A445MWR7_9BACT</name>